<dbReference type="HOGENOM" id="CLU_171169_0_0_7"/>
<dbReference type="eggNOG" id="ENOG50336AV">
    <property type="taxonomic scope" value="Bacteria"/>
</dbReference>
<dbReference type="Gene3D" id="3.30.2310.20">
    <property type="entry name" value="RelE-like"/>
    <property type="match status" value="1"/>
</dbReference>
<accession>I2Q708</accession>
<dbReference type="InterPro" id="IPR035093">
    <property type="entry name" value="RelE/ParE_toxin_dom_sf"/>
</dbReference>
<organism evidence="1">
    <name type="scientific">Desulfovibrio sp. U5L</name>
    <dbReference type="NCBI Taxonomy" id="596152"/>
    <lineage>
        <taxon>Bacteria</taxon>
        <taxon>Pseudomonadati</taxon>
        <taxon>Thermodesulfobacteriota</taxon>
        <taxon>Desulfovibrionia</taxon>
        <taxon>Desulfovibrionales</taxon>
        <taxon>Desulfovibrionaceae</taxon>
        <taxon>Desulfovibrio</taxon>
    </lineage>
</organism>
<reference evidence="1" key="1">
    <citation type="submission" date="2011-11" db="EMBL/GenBank/DDBJ databases">
        <title>Improved High-Quality Draft sequence of Desulfovibrio sp. U5L.</title>
        <authorList>
            <consortium name="US DOE Joint Genome Institute"/>
            <person name="Lucas S."/>
            <person name="Han J."/>
            <person name="Lapidus A."/>
            <person name="Cheng J.-F."/>
            <person name="Goodwin L."/>
            <person name="Pitluck S."/>
            <person name="Peters L."/>
            <person name="Ovchinnikova G."/>
            <person name="Held B."/>
            <person name="Detter J.C."/>
            <person name="Han C."/>
            <person name="Tapia R."/>
            <person name="Land M."/>
            <person name="Hauser L."/>
            <person name="Kyrpides N."/>
            <person name="Ivanova N."/>
            <person name="Pagani I."/>
            <person name="Gabster J."/>
            <person name="Walker C."/>
            <person name="Stolyar S."/>
            <person name="Stahl D."/>
            <person name="Arkin A."/>
            <person name="Dehal P."/>
            <person name="Hazen T."/>
            <person name="Woyke T."/>
        </authorList>
    </citation>
    <scope>NUCLEOTIDE SEQUENCE [LARGE SCALE GENOMIC DNA]</scope>
    <source>
        <strain evidence="1">U5L</strain>
    </source>
</reference>
<dbReference type="AlphaFoldDB" id="I2Q708"/>
<name>I2Q708_9BACT</name>
<dbReference type="SUPFAM" id="SSF143011">
    <property type="entry name" value="RelE-like"/>
    <property type="match status" value="1"/>
</dbReference>
<proteinExistence type="predicted"/>
<dbReference type="STRING" id="596152.DesU5LDRAFT_3958"/>
<dbReference type="EMBL" id="JH600068">
    <property type="protein sequence ID" value="EIG55564.1"/>
    <property type="molecule type" value="Genomic_DNA"/>
</dbReference>
<gene>
    <name evidence="1" type="ORF">DesU5LDRAFT_3958</name>
</gene>
<protein>
    <submittedName>
        <fullName evidence="1">Cytotoxic translational repressor of toxin-antitoxin stability system</fullName>
    </submittedName>
</protein>
<evidence type="ECO:0000313" key="1">
    <source>
        <dbReference type="EMBL" id="EIG55564.1"/>
    </source>
</evidence>
<sequence length="104" mass="12020">MNTFIFMTWTVAYSRRVQKQIQALPPARREDCFALLKEIEILGPVRTGWPHYGKIEGAKECHHCHLNKGRPTYVVVRKIKDKAIRVVEVKYAGIHENADYGRLG</sequence>